<protein>
    <submittedName>
        <fullName evidence="1">Uncharacterized protein</fullName>
    </submittedName>
</protein>
<comment type="caution">
    <text evidence="1">The sequence shown here is derived from an EMBL/GenBank/DDBJ whole genome shotgun (WGS) entry which is preliminary data.</text>
</comment>
<reference evidence="1" key="1">
    <citation type="journal article" date="2022" name="bioRxiv">
        <title>Sequencing and chromosome-scale assembly of the giantPleurodeles waltlgenome.</title>
        <authorList>
            <person name="Brown T."/>
            <person name="Elewa A."/>
            <person name="Iarovenko S."/>
            <person name="Subramanian E."/>
            <person name="Araus A.J."/>
            <person name="Petzold A."/>
            <person name="Susuki M."/>
            <person name="Suzuki K.-i.T."/>
            <person name="Hayashi T."/>
            <person name="Toyoda A."/>
            <person name="Oliveira C."/>
            <person name="Osipova E."/>
            <person name="Leigh N.D."/>
            <person name="Simon A."/>
            <person name="Yun M.H."/>
        </authorList>
    </citation>
    <scope>NUCLEOTIDE SEQUENCE</scope>
    <source>
        <strain evidence="1">20211129_DDA</strain>
        <tissue evidence="1">Liver</tissue>
    </source>
</reference>
<accession>A0AAV7RW12</accession>
<evidence type="ECO:0000313" key="1">
    <source>
        <dbReference type="EMBL" id="KAJ1155028.1"/>
    </source>
</evidence>
<gene>
    <name evidence="1" type="ORF">NDU88_007764</name>
</gene>
<dbReference type="Proteomes" id="UP001066276">
    <property type="component" value="Chromosome 5"/>
</dbReference>
<keyword evidence="2" id="KW-1185">Reference proteome</keyword>
<sequence>MVCGGNRGEEYMIRHLEAKMSRWRSTHHGLCLPIAPDCFRGPALRSYSSHWYADSRRFSVRHTVPPCLAPCTSSSHVNLTQLCTFPTPQLFLAGSPGARRGDSAYSEGCSPLTRDLNIGSGSGLTSYFMPHAHQSPLAVSTCSQGPYSVAE</sequence>
<dbReference type="EMBL" id="JANPWB010000009">
    <property type="protein sequence ID" value="KAJ1155028.1"/>
    <property type="molecule type" value="Genomic_DNA"/>
</dbReference>
<dbReference type="AlphaFoldDB" id="A0AAV7RW12"/>
<organism evidence="1 2">
    <name type="scientific">Pleurodeles waltl</name>
    <name type="common">Iberian ribbed newt</name>
    <dbReference type="NCBI Taxonomy" id="8319"/>
    <lineage>
        <taxon>Eukaryota</taxon>
        <taxon>Metazoa</taxon>
        <taxon>Chordata</taxon>
        <taxon>Craniata</taxon>
        <taxon>Vertebrata</taxon>
        <taxon>Euteleostomi</taxon>
        <taxon>Amphibia</taxon>
        <taxon>Batrachia</taxon>
        <taxon>Caudata</taxon>
        <taxon>Salamandroidea</taxon>
        <taxon>Salamandridae</taxon>
        <taxon>Pleurodelinae</taxon>
        <taxon>Pleurodeles</taxon>
    </lineage>
</organism>
<evidence type="ECO:0000313" key="2">
    <source>
        <dbReference type="Proteomes" id="UP001066276"/>
    </source>
</evidence>
<name>A0AAV7RW12_PLEWA</name>
<proteinExistence type="predicted"/>